<dbReference type="STRING" id="158441.A0A226DDJ7"/>
<protein>
    <submittedName>
        <fullName evidence="1">Enhancer of polycomb 2</fullName>
    </submittedName>
</protein>
<proteinExistence type="predicted"/>
<sequence length="115" mass="12804">MSKLSFRARALDASKALPIYHSTEIPDSADCSLINRAVPQMPTGMEKEEEAVRISKCFHKFIIISSWLKRRHFFPGGGCLSSRCWAPVPIPNRADPSMPRVGYSSAAAIYLLTYS</sequence>
<evidence type="ECO:0000313" key="1">
    <source>
        <dbReference type="EMBL" id="OXA43622.1"/>
    </source>
</evidence>
<dbReference type="AlphaFoldDB" id="A0A226DDJ7"/>
<reference evidence="1 2" key="1">
    <citation type="submission" date="2015-12" db="EMBL/GenBank/DDBJ databases">
        <title>The genome of Folsomia candida.</title>
        <authorList>
            <person name="Faddeeva A."/>
            <person name="Derks M.F."/>
            <person name="Anvar Y."/>
            <person name="Smit S."/>
            <person name="Van Straalen N."/>
            <person name="Roelofs D."/>
        </authorList>
    </citation>
    <scope>NUCLEOTIDE SEQUENCE [LARGE SCALE GENOMIC DNA]</scope>
    <source>
        <strain evidence="1 2">VU population</strain>
        <tissue evidence="1">Whole body</tissue>
    </source>
</reference>
<keyword evidence="2" id="KW-1185">Reference proteome</keyword>
<name>A0A226DDJ7_FOLCA</name>
<dbReference type="Proteomes" id="UP000198287">
    <property type="component" value="Unassembled WGS sequence"/>
</dbReference>
<evidence type="ECO:0000313" key="2">
    <source>
        <dbReference type="Proteomes" id="UP000198287"/>
    </source>
</evidence>
<gene>
    <name evidence="1" type="ORF">Fcan01_21608</name>
</gene>
<dbReference type="OrthoDB" id="435275at2759"/>
<organism evidence="1 2">
    <name type="scientific">Folsomia candida</name>
    <name type="common">Springtail</name>
    <dbReference type="NCBI Taxonomy" id="158441"/>
    <lineage>
        <taxon>Eukaryota</taxon>
        <taxon>Metazoa</taxon>
        <taxon>Ecdysozoa</taxon>
        <taxon>Arthropoda</taxon>
        <taxon>Hexapoda</taxon>
        <taxon>Collembola</taxon>
        <taxon>Entomobryomorpha</taxon>
        <taxon>Isotomoidea</taxon>
        <taxon>Isotomidae</taxon>
        <taxon>Proisotominae</taxon>
        <taxon>Folsomia</taxon>
    </lineage>
</organism>
<comment type="caution">
    <text evidence="1">The sequence shown here is derived from an EMBL/GenBank/DDBJ whole genome shotgun (WGS) entry which is preliminary data.</text>
</comment>
<dbReference type="EMBL" id="LNIX01000021">
    <property type="protein sequence ID" value="OXA43622.1"/>
    <property type="molecule type" value="Genomic_DNA"/>
</dbReference>
<accession>A0A226DDJ7</accession>